<evidence type="ECO:0000256" key="4">
    <source>
        <dbReference type="ARBA" id="ARBA00022692"/>
    </source>
</evidence>
<dbReference type="PROSITE" id="PS50850">
    <property type="entry name" value="MFS"/>
    <property type="match status" value="1"/>
</dbReference>
<feature type="transmembrane region" description="Helical" evidence="8">
    <location>
        <begin position="253"/>
        <end position="276"/>
    </location>
</feature>
<evidence type="ECO:0000256" key="5">
    <source>
        <dbReference type="ARBA" id="ARBA00022989"/>
    </source>
</evidence>
<dbReference type="SUPFAM" id="SSF103473">
    <property type="entry name" value="MFS general substrate transporter"/>
    <property type="match status" value="1"/>
</dbReference>
<keyword evidence="11" id="KW-1185">Reference proteome</keyword>
<evidence type="ECO:0000256" key="6">
    <source>
        <dbReference type="ARBA" id="ARBA00023136"/>
    </source>
</evidence>
<feature type="transmembrane region" description="Helical" evidence="8">
    <location>
        <begin position="216"/>
        <end position="232"/>
    </location>
</feature>
<feature type="transmembrane region" description="Helical" evidence="8">
    <location>
        <begin position="317"/>
        <end position="335"/>
    </location>
</feature>
<sequence length="450" mass="49808">MNRKISVLISIILSLLVASLDTTIMNTTAPVIAENLGQFDLFAWIFASYMITTTVFSPIAGRLSDIYGRKRVFSFGIVLFLVGSLLCGISENMVQLVIFRGIQGIGAGFMLPFPAIIAGDLFSIEKRGKIQALGTAMWGLSAVLAPMLGALFVEYLTWRWIFYVNIPIAILALVTLLPYKEVYTPKKTSIDYIGTILFIVSVSLLLLTTVVKTYQILYGVIGVFFLIVFILVERKQESPIIPLYLFQDKQLRWMNVNGFLGWVSLFGTASYIPLFLQKITHLSIFISGLALLGTAIGWMFSSVAAGKWIAKYGYRPLFIIGNAVLLCSGIFLFLLEMEHGFWYVFFVMLIQGSAFGLLSTTGVIGAQQLVLENEKGVSTSFTLFIRNIGTAIGVTIMGIFLNQSDDFMAGIHHLFLYGLIGSAIALFTAFFVKDPVQPEVLKNKRSQIKG</sequence>
<dbReference type="InterPro" id="IPR005829">
    <property type="entry name" value="Sugar_transporter_CS"/>
</dbReference>
<feature type="domain" description="Major facilitator superfamily (MFS) profile" evidence="9">
    <location>
        <begin position="7"/>
        <end position="437"/>
    </location>
</feature>
<proteinExistence type="predicted"/>
<dbReference type="PANTHER" id="PTHR23501:SF191">
    <property type="entry name" value="VACUOLAR BASIC AMINO ACID TRANSPORTER 4"/>
    <property type="match status" value="1"/>
</dbReference>
<dbReference type="Pfam" id="PF07690">
    <property type="entry name" value="MFS_1"/>
    <property type="match status" value="1"/>
</dbReference>
<dbReference type="FunFam" id="1.20.1720.10:FF:000004">
    <property type="entry name" value="EmrB/QacA family drug resistance transporter"/>
    <property type="match status" value="1"/>
</dbReference>
<evidence type="ECO:0000256" key="3">
    <source>
        <dbReference type="ARBA" id="ARBA00022475"/>
    </source>
</evidence>
<keyword evidence="3" id="KW-1003">Cell membrane</keyword>
<feature type="transmembrane region" description="Helical" evidence="8">
    <location>
        <begin position="341"/>
        <end position="371"/>
    </location>
</feature>
<dbReference type="EMBL" id="WUUL01000012">
    <property type="protein sequence ID" value="MXQ55203.1"/>
    <property type="molecule type" value="Genomic_DNA"/>
</dbReference>
<keyword evidence="2" id="KW-0813">Transport</keyword>
<dbReference type="PROSITE" id="PS00216">
    <property type="entry name" value="SUGAR_TRANSPORT_1"/>
    <property type="match status" value="1"/>
</dbReference>
<dbReference type="GO" id="GO:0022857">
    <property type="term" value="F:transmembrane transporter activity"/>
    <property type="evidence" value="ECO:0007669"/>
    <property type="project" value="InterPro"/>
</dbReference>
<keyword evidence="6 8" id="KW-0472">Membrane</keyword>
<dbReference type="GO" id="GO:0005886">
    <property type="term" value="C:plasma membrane"/>
    <property type="evidence" value="ECO:0007669"/>
    <property type="project" value="UniProtKB-SubCell"/>
</dbReference>
<name>A0A6I4VWA6_9BACL</name>
<evidence type="ECO:0000256" key="7">
    <source>
        <dbReference type="ARBA" id="ARBA00044273"/>
    </source>
</evidence>
<feature type="transmembrane region" description="Helical" evidence="8">
    <location>
        <begin position="383"/>
        <end position="402"/>
    </location>
</feature>
<evidence type="ECO:0000256" key="1">
    <source>
        <dbReference type="ARBA" id="ARBA00004651"/>
    </source>
</evidence>
<dbReference type="RefSeq" id="WP_160802553.1">
    <property type="nucleotide sequence ID" value="NZ_WUUL01000012.1"/>
</dbReference>
<reference evidence="10 11" key="1">
    <citation type="submission" date="2019-12" db="EMBL/GenBank/DDBJ databases">
        <title>Whole-genome analyses of novel actinobacteria.</title>
        <authorList>
            <person name="Sahin N."/>
            <person name="Saygin H."/>
        </authorList>
    </citation>
    <scope>NUCLEOTIDE SEQUENCE [LARGE SCALE GENOMIC DNA]</scope>
    <source>
        <strain evidence="10 11">KC615</strain>
    </source>
</reference>
<keyword evidence="4 8" id="KW-0812">Transmembrane</keyword>
<feature type="transmembrane region" description="Helical" evidence="8">
    <location>
        <begin position="42"/>
        <end position="60"/>
    </location>
</feature>
<dbReference type="Proteomes" id="UP000430692">
    <property type="component" value="Unassembled WGS sequence"/>
</dbReference>
<evidence type="ECO:0000256" key="8">
    <source>
        <dbReference type="SAM" id="Phobius"/>
    </source>
</evidence>
<accession>A0A6I4VWA6</accession>
<evidence type="ECO:0000256" key="2">
    <source>
        <dbReference type="ARBA" id="ARBA00022448"/>
    </source>
</evidence>
<feature type="transmembrane region" description="Helical" evidence="8">
    <location>
        <begin position="282"/>
        <end position="305"/>
    </location>
</feature>
<feature type="transmembrane region" description="Helical" evidence="8">
    <location>
        <begin position="158"/>
        <end position="177"/>
    </location>
</feature>
<feature type="transmembrane region" description="Helical" evidence="8">
    <location>
        <begin position="414"/>
        <end position="432"/>
    </location>
</feature>
<protein>
    <recommendedName>
        <fullName evidence="7">MFS-type drug efflux transporter P55</fullName>
    </recommendedName>
</protein>
<dbReference type="InterPro" id="IPR036259">
    <property type="entry name" value="MFS_trans_sf"/>
</dbReference>
<evidence type="ECO:0000259" key="9">
    <source>
        <dbReference type="PROSITE" id="PS50850"/>
    </source>
</evidence>
<feature type="transmembrane region" description="Helical" evidence="8">
    <location>
        <begin position="189"/>
        <end position="210"/>
    </location>
</feature>
<dbReference type="Gene3D" id="1.20.1250.20">
    <property type="entry name" value="MFS general substrate transporter like domains"/>
    <property type="match status" value="1"/>
</dbReference>
<comment type="caution">
    <text evidence="10">The sequence shown here is derived from an EMBL/GenBank/DDBJ whole genome shotgun (WGS) entry which is preliminary data.</text>
</comment>
<feature type="transmembrane region" description="Helical" evidence="8">
    <location>
        <begin position="97"/>
        <end position="118"/>
    </location>
</feature>
<feature type="transmembrane region" description="Helical" evidence="8">
    <location>
        <begin position="130"/>
        <end position="152"/>
    </location>
</feature>
<dbReference type="PANTHER" id="PTHR23501">
    <property type="entry name" value="MAJOR FACILITATOR SUPERFAMILY"/>
    <property type="match status" value="1"/>
</dbReference>
<evidence type="ECO:0000313" key="11">
    <source>
        <dbReference type="Proteomes" id="UP000430692"/>
    </source>
</evidence>
<evidence type="ECO:0000313" key="10">
    <source>
        <dbReference type="EMBL" id="MXQ55203.1"/>
    </source>
</evidence>
<dbReference type="AlphaFoldDB" id="A0A6I4VWA6"/>
<dbReference type="InterPro" id="IPR020846">
    <property type="entry name" value="MFS_dom"/>
</dbReference>
<gene>
    <name evidence="10" type="ORF">GSM42_16065</name>
</gene>
<organism evidence="10 11">
    <name type="scientific">Shimazuella alba</name>
    <dbReference type="NCBI Taxonomy" id="2690964"/>
    <lineage>
        <taxon>Bacteria</taxon>
        <taxon>Bacillati</taxon>
        <taxon>Bacillota</taxon>
        <taxon>Bacilli</taxon>
        <taxon>Bacillales</taxon>
        <taxon>Thermoactinomycetaceae</taxon>
        <taxon>Shimazuella</taxon>
    </lineage>
</organism>
<dbReference type="InterPro" id="IPR011701">
    <property type="entry name" value="MFS"/>
</dbReference>
<keyword evidence="5 8" id="KW-1133">Transmembrane helix</keyword>
<comment type="subcellular location">
    <subcellularLocation>
        <location evidence="1">Cell membrane</location>
        <topology evidence="1">Multi-pass membrane protein</topology>
    </subcellularLocation>
</comment>
<feature type="transmembrane region" description="Helical" evidence="8">
    <location>
        <begin position="72"/>
        <end position="91"/>
    </location>
</feature>
<dbReference type="Gene3D" id="1.20.1720.10">
    <property type="entry name" value="Multidrug resistance protein D"/>
    <property type="match status" value="1"/>
</dbReference>